<sequence length="64" mass="7573">MIKLQLFIFIIIFILFIGNTIVPLFIKANRDDYIENVNAELYDYKNHPVYPMNKILPLFHSISS</sequence>
<evidence type="ECO:0000313" key="2">
    <source>
        <dbReference type="EMBL" id="MDF1612843.1"/>
    </source>
</evidence>
<keyword evidence="1" id="KW-0812">Transmembrane</keyword>
<keyword evidence="3" id="KW-1185">Reference proteome</keyword>
<feature type="transmembrane region" description="Helical" evidence="1">
    <location>
        <begin position="6"/>
        <end position="26"/>
    </location>
</feature>
<accession>A0AAE3TF02</accession>
<dbReference type="EMBL" id="JARGDL010000019">
    <property type="protein sequence ID" value="MDF1612843.1"/>
    <property type="molecule type" value="Genomic_DNA"/>
</dbReference>
<evidence type="ECO:0000256" key="1">
    <source>
        <dbReference type="SAM" id="Phobius"/>
    </source>
</evidence>
<evidence type="ECO:0000313" key="3">
    <source>
        <dbReference type="Proteomes" id="UP001221302"/>
    </source>
</evidence>
<keyword evidence="1" id="KW-1133">Transmembrane helix</keyword>
<reference evidence="2" key="1">
    <citation type="submission" date="2023-03" db="EMBL/GenBank/DDBJ databases">
        <title>Stygiobacter electus gen. nov., sp. nov., facultatively anaerobic thermotolerant bacterium of the class Ignavibacteria from a well of Yessentuki mineral water deposit.</title>
        <authorList>
            <person name="Podosokorskaya O.A."/>
            <person name="Elcheninov A.G."/>
            <person name="Petrova N.F."/>
            <person name="Zavarzina D.G."/>
            <person name="Kublanov I.V."/>
            <person name="Merkel A.Y."/>
        </authorList>
    </citation>
    <scope>NUCLEOTIDE SEQUENCE</scope>
    <source>
        <strain evidence="2">09-Me</strain>
    </source>
</reference>
<keyword evidence="1" id="KW-0472">Membrane</keyword>
<dbReference type="RefSeq" id="WP_321536614.1">
    <property type="nucleotide sequence ID" value="NZ_JARGDL010000019.1"/>
</dbReference>
<dbReference type="AlphaFoldDB" id="A0AAE3TF02"/>
<protein>
    <submittedName>
        <fullName evidence="2">Uncharacterized protein</fullName>
    </submittedName>
</protein>
<gene>
    <name evidence="2" type="ORF">P0M35_11830</name>
</gene>
<comment type="caution">
    <text evidence="2">The sequence shown here is derived from an EMBL/GenBank/DDBJ whole genome shotgun (WGS) entry which is preliminary data.</text>
</comment>
<name>A0AAE3TF02_9BACT</name>
<proteinExistence type="predicted"/>
<dbReference type="Proteomes" id="UP001221302">
    <property type="component" value="Unassembled WGS sequence"/>
</dbReference>
<organism evidence="2 3">
    <name type="scientific">Stygiobacter electus</name>
    <dbReference type="NCBI Taxonomy" id="3032292"/>
    <lineage>
        <taxon>Bacteria</taxon>
        <taxon>Pseudomonadati</taxon>
        <taxon>Ignavibacteriota</taxon>
        <taxon>Ignavibacteria</taxon>
        <taxon>Ignavibacteriales</taxon>
        <taxon>Melioribacteraceae</taxon>
        <taxon>Stygiobacter</taxon>
    </lineage>
</organism>